<dbReference type="Proteomes" id="UP001432202">
    <property type="component" value="Chromosome"/>
</dbReference>
<evidence type="ECO:0000313" key="10">
    <source>
        <dbReference type="EMBL" id="WWQ61530.1"/>
    </source>
</evidence>
<keyword evidence="3" id="KW-0479">Metal-binding</keyword>
<keyword evidence="11" id="KW-1185">Reference proteome</keyword>
<keyword evidence="5" id="KW-0720">Serine protease</keyword>
<evidence type="ECO:0000313" key="11">
    <source>
        <dbReference type="Proteomes" id="UP001432202"/>
    </source>
</evidence>
<dbReference type="Gene3D" id="3.40.50.200">
    <property type="entry name" value="Peptidase S8/S53 domain"/>
    <property type="match status" value="1"/>
</dbReference>
<dbReference type="Pfam" id="PF00082">
    <property type="entry name" value="Peptidase_S8"/>
    <property type="match status" value="1"/>
</dbReference>
<name>A0AAX4L3W0_9CREN</name>
<dbReference type="GO" id="GO:0008240">
    <property type="term" value="F:tripeptidyl-peptidase activity"/>
    <property type="evidence" value="ECO:0007669"/>
    <property type="project" value="TreeGrafter"/>
</dbReference>
<organism evidence="10 11">
    <name type="scientific">Sulfolobus tengchongensis</name>
    <dbReference type="NCBI Taxonomy" id="207809"/>
    <lineage>
        <taxon>Archaea</taxon>
        <taxon>Thermoproteota</taxon>
        <taxon>Thermoprotei</taxon>
        <taxon>Sulfolobales</taxon>
        <taxon>Sulfolobaceae</taxon>
        <taxon>Sulfolobus</taxon>
    </lineage>
</organism>
<evidence type="ECO:0000259" key="9">
    <source>
        <dbReference type="PROSITE" id="PS51695"/>
    </source>
</evidence>
<keyword evidence="2 10" id="KW-0645">Protease</keyword>
<dbReference type="GO" id="GO:0046872">
    <property type="term" value="F:metal ion binding"/>
    <property type="evidence" value="ECO:0007669"/>
    <property type="project" value="UniProtKB-KW"/>
</dbReference>
<gene>
    <name evidence="10" type="ORF">V6M85_05515</name>
</gene>
<dbReference type="InterPro" id="IPR030400">
    <property type="entry name" value="Sedolisin_dom"/>
</dbReference>
<dbReference type="Pfam" id="PF09286">
    <property type="entry name" value="Pro-kuma_activ"/>
    <property type="match status" value="1"/>
</dbReference>
<evidence type="ECO:0000256" key="3">
    <source>
        <dbReference type="ARBA" id="ARBA00022723"/>
    </source>
</evidence>
<sequence length="1082" mass="117524">MAWSVILAISLILSGLGLPLTMNATHYQPISTLPSNYYLTVSIVLPPSNLTLLQQYVQEHVILNESEVEKLFIPNVEISKLLSELRHMNITATNYMNVILASGTVSQLEKALNGKFYVYNFDGKKFYEFSGSPTISNAIVIGTNITSLFLSKPTTLYNITQAVAYNALQPNQLLNAYNISWLYKYNITGKGTTIGILDFYGDPYIQQQLLEFDKENNISNPPFLKIVPIGAYNPNDGILSGWAMEISLDVEYAHIVAPDAGIVLYVANPNIPLPAIIAFIDQQNEVNVLSQSFGIPELYVELGLIPLSYVNSLMYEYWLGEVEGITFVAASGDAGGNGYNYYLTPQGSMIFPASIPYVLAVGGSSVYISGNNTIETAWSGESVLGASTGGYSSLFPAPWYQGISGFRVVPDVVADANPYTGVFILYYYNQTYLVGGTSLAAPIVAGIIDLMTQHYGKLGFINPFLYELKNTSALTPIKFGYNTPYYVNSSEGLNPVTGLGSINAGYLYMLLPKVINSPRISVAVSNTTYLDGQTVKVIANISGVVASNVIGIVYNGSSIVQQFPLKFNGTYWVGEFTAEGSGIQEVIVKAGNLEGSGYVTIGYQAQFIFPPVALFPEPESIPIVVQLIYPNGSLVKNPPSNLTATIYKYNLVSNKAIPVSNVQLQRGAVINLSILGIQIQLGYLTGVYQLPTNTVSGVYVIKLAGVFGFDEFVAGIYILDAVYPPIFTNPLVVAPGENVTILAEALALGSPNVTVSFYNISGDEVYSIPVNGIDYQNTLIYITQISLPPLRPGYYYVVARAVYNASNYTAEGIGLTQIYVAPYSLNVKVKIMPNSSLVYQNQKIYIIANITYPNGTEVKYGSFSAIVVPSYLSSEFDNLQLQYSVPLDYSNGSWIGSLQIPSGSSSNSLGYSTYGISGYWYVYVEGISAEGIPTVFPASLNVNSLTINPLLPSNEFVVLPYVYVNVFNGSIAFNEFINEAIIVGHNATFINSIVGNLIVKNATVTLIDSKALNVNLSNASIISLNSTTASTNNIRYITVISHGELTHLRSGLNDNLLLIIGVILDILTAIFVVFMRVKKKQT</sequence>
<dbReference type="CDD" id="cd04056">
    <property type="entry name" value="Peptidases_S53"/>
    <property type="match status" value="1"/>
</dbReference>
<keyword evidence="8" id="KW-0472">Membrane</keyword>
<reference evidence="10 11" key="1">
    <citation type="submission" date="2024-02" db="EMBL/GenBank/DDBJ databases">
        <title>STSV induces naive adaptation in Sulfolobus.</title>
        <authorList>
            <person name="Xiang X."/>
            <person name="Song M."/>
        </authorList>
    </citation>
    <scope>NUCLEOTIDE SEQUENCE [LARGE SCALE GENOMIC DNA]</scope>
    <source>
        <strain evidence="10 11">RT2</strain>
    </source>
</reference>
<evidence type="ECO:0000256" key="7">
    <source>
        <dbReference type="ARBA" id="ARBA00023145"/>
    </source>
</evidence>
<dbReference type="InterPro" id="IPR023828">
    <property type="entry name" value="Peptidase_S8_Ser-AS"/>
</dbReference>
<dbReference type="RefSeq" id="WP_338604009.1">
    <property type="nucleotide sequence ID" value="NZ_CP146016.1"/>
</dbReference>
<dbReference type="PANTHER" id="PTHR14218:SF15">
    <property type="entry name" value="TRIPEPTIDYL-PEPTIDASE 1"/>
    <property type="match status" value="1"/>
</dbReference>
<protein>
    <submittedName>
        <fullName evidence="10">Protease pro-enzyme activation domain-containing protein</fullName>
    </submittedName>
</protein>
<keyword evidence="4" id="KW-0378">Hydrolase</keyword>
<dbReference type="PROSITE" id="PS00138">
    <property type="entry name" value="SUBTILASE_SER"/>
    <property type="match status" value="1"/>
</dbReference>
<feature type="transmembrane region" description="Helical" evidence="8">
    <location>
        <begin position="1056"/>
        <end position="1077"/>
    </location>
</feature>
<evidence type="ECO:0000256" key="6">
    <source>
        <dbReference type="ARBA" id="ARBA00022837"/>
    </source>
</evidence>
<evidence type="ECO:0000256" key="1">
    <source>
        <dbReference type="ARBA" id="ARBA00001913"/>
    </source>
</evidence>
<dbReference type="InterPro" id="IPR036852">
    <property type="entry name" value="Peptidase_S8/S53_dom_sf"/>
</dbReference>
<comment type="cofactor">
    <cofactor evidence="1">
        <name>Ca(2+)</name>
        <dbReference type="ChEBI" id="CHEBI:29108"/>
    </cofactor>
</comment>
<dbReference type="PIRSF" id="PIRSF032623">
    <property type="entry name" value="Peptidase_SSO2181_prd"/>
    <property type="match status" value="1"/>
</dbReference>
<dbReference type="SUPFAM" id="SSF52743">
    <property type="entry name" value="Subtilisin-like"/>
    <property type="match status" value="1"/>
</dbReference>
<keyword evidence="8" id="KW-0812">Transmembrane</keyword>
<keyword evidence="6" id="KW-0106">Calcium</keyword>
<dbReference type="InterPro" id="IPR000209">
    <property type="entry name" value="Peptidase_S8/S53_dom"/>
</dbReference>
<accession>A0AAX4L3W0</accession>
<dbReference type="GO" id="GO:0006508">
    <property type="term" value="P:proteolysis"/>
    <property type="evidence" value="ECO:0007669"/>
    <property type="project" value="UniProtKB-KW"/>
</dbReference>
<dbReference type="GO" id="GO:0004252">
    <property type="term" value="F:serine-type endopeptidase activity"/>
    <property type="evidence" value="ECO:0007669"/>
    <property type="project" value="InterPro"/>
</dbReference>
<evidence type="ECO:0000256" key="2">
    <source>
        <dbReference type="ARBA" id="ARBA00022670"/>
    </source>
</evidence>
<evidence type="ECO:0000256" key="5">
    <source>
        <dbReference type="ARBA" id="ARBA00022825"/>
    </source>
</evidence>
<dbReference type="InterPro" id="IPR017001">
    <property type="entry name" value="Pept_S53_physarolisin-II_arc"/>
</dbReference>
<dbReference type="GeneID" id="89336205"/>
<evidence type="ECO:0000256" key="8">
    <source>
        <dbReference type="SAM" id="Phobius"/>
    </source>
</evidence>
<dbReference type="SMART" id="SM00944">
    <property type="entry name" value="Pro-kuma_activ"/>
    <property type="match status" value="1"/>
</dbReference>
<feature type="domain" description="Peptidase S53" evidence="9">
    <location>
        <begin position="167"/>
        <end position="514"/>
    </location>
</feature>
<dbReference type="SUPFAM" id="SSF54897">
    <property type="entry name" value="Protease propeptides/inhibitors"/>
    <property type="match status" value="1"/>
</dbReference>
<dbReference type="AlphaFoldDB" id="A0AAX4L3W0"/>
<proteinExistence type="predicted"/>
<dbReference type="PROSITE" id="PS51695">
    <property type="entry name" value="SEDOLISIN"/>
    <property type="match status" value="1"/>
</dbReference>
<dbReference type="InterPro" id="IPR050819">
    <property type="entry name" value="Tripeptidyl-peptidase_I"/>
</dbReference>
<dbReference type="FunFam" id="3.40.50.200:FF:000027">
    <property type="entry name" value="Peptidase S53 propeptide"/>
    <property type="match status" value="1"/>
</dbReference>
<dbReference type="EMBL" id="CP146016">
    <property type="protein sequence ID" value="WWQ61530.1"/>
    <property type="molecule type" value="Genomic_DNA"/>
</dbReference>
<dbReference type="InterPro" id="IPR015366">
    <property type="entry name" value="S53_propep"/>
</dbReference>
<evidence type="ECO:0000256" key="4">
    <source>
        <dbReference type="ARBA" id="ARBA00022801"/>
    </source>
</evidence>
<keyword evidence="8" id="KW-1133">Transmembrane helix</keyword>
<keyword evidence="7" id="KW-0865">Zymogen</keyword>
<dbReference type="PANTHER" id="PTHR14218">
    <property type="entry name" value="PROTEASE S8 TRIPEPTIDYL PEPTIDASE I CLN2"/>
    <property type="match status" value="1"/>
</dbReference>